<keyword evidence="2" id="KW-0812">Transmembrane</keyword>
<name>A0A2A9NN38_9AGAR</name>
<evidence type="ECO:0000256" key="1">
    <source>
        <dbReference type="SAM" id="MobiDB-lite"/>
    </source>
</evidence>
<dbReference type="OrthoDB" id="5583277at2759"/>
<dbReference type="EMBL" id="KZ302020">
    <property type="protein sequence ID" value="PFH49741.1"/>
    <property type="molecule type" value="Genomic_DNA"/>
</dbReference>
<dbReference type="InterPro" id="IPR024382">
    <property type="entry name" value="Vps3844_C"/>
</dbReference>
<dbReference type="AlphaFoldDB" id="A0A2A9NN38"/>
<dbReference type="PANTHER" id="PTHR36853:SF1">
    <property type="entry name" value="DUF3844 DOMAIN-CONTAINING PROTEIN"/>
    <property type="match status" value="1"/>
</dbReference>
<keyword evidence="3" id="KW-0732">Signal</keyword>
<sequence>MLCGYAGVVLACLLHASRAIDVYLHPQSFPDVSSLSLERGSFQLSRHLDLEIFEPQPFQDNSWSYAEDELSMGLGPRNTLLVTLDSADANAILPIELKRSFSISAPPTNTLDSVLYTYLTRARQSYSSIYGSSGPTWQHEDLGTLSSFLKYEESGFAAIELQDLMTIRLEYGSTSNEYQTTARLIRAFLQDMLSHASQPRLAILIFDTDNKRIVPRQDQTPLPPNQPPPQQPISSVSTCHTSEDVCKNATNSCSGRGQCAEATKSGRTCFVCTCRVTKTGEGTKTKTEIWVGESCERRDISGPFVLLTGSVVTLILLIVGSVSLLYGVGDGELPSTLLSTTTAPKRD</sequence>
<evidence type="ECO:0000256" key="2">
    <source>
        <dbReference type="SAM" id="Phobius"/>
    </source>
</evidence>
<feature type="region of interest" description="Disordered" evidence="1">
    <location>
        <begin position="215"/>
        <end position="237"/>
    </location>
</feature>
<keyword evidence="6" id="KW-1185">Reference proteome</keyword>
<dbReference type="PANTHER" id="PTHR36853">
    <property type="entry name" value="EXPRESSED PROTEIN"/>
    <property type="match status" value="1"/>
</dbReference>
<evidence type="ECO:0000313" key="6">
    <source>
        <dbReference type="Proteomes" id="UP000242287"/>
    </source>
</evidence>
<dbReference type="Pfam" id="PF12955">
    <property type="entry name" value="Vps3844_C"/>
    <property type="match status" value="1"/>
</dbReference>
<gene>
    <name evidence="5" type="ORF">AMATHDRAFT_146891</name>
</gene>
<evidence type="ECO:0000313" key="5">
    <source>
        <dbReference type="EMBL" id="PFH49741.1"/>
    </source>
</evidence>
<dbReference type="InterPro" id="IPR053065">
    <property type="entry name" value="Archenteron_Induction-Rel"/>
</dbReference>
<feature type="domain" description="Vacuolar sorting protein Vps3844 C-terminal" evidence="4">
    <location>
        <begin position="239"/>
        <end position="337"/>
    </location>
</feature>
<dbReference type="GO" id="GO:0005783">
    <property type="term" value="C:endoplasmic reticulum"/>
    <property type="evidence" value="ECO:0007669"/>
    <property type="project" value="TreeGrafter"/>
</dbReference>
<feature type="chain" id="PRO_5012134392" description="Vacuolar sorting protein Vps3844 C-terminal domain-containing protein" evidence="3">
    <location>
        <begin position="20"/>
        <end position="347"/>
    </location>
</feature>
<feature type="transmembrane region" description="Helical" evidence="2">
    <location>
        <begin position="304"/>
        <end position="328"/>
    </location>
</feature>
<dbReference type="Proteomes" id="UP000242287">
    <property type="component" value="Unassembled WGS sequence"/>
</dbReference>
<protein>
    <recommendedName>
        <fullName evidence="4">Vacuolar sorting protein Vps3844 C-terminal domain-containing protein</fullName>
    </recommendedName>
</protein>
<accession>A0A2A9NN38</accession>
<keyword evidence="2" id="KW-1133">Transmembrane helix</keyword>
<keyword evidence="2" id="KW-0472">Membrane</keyword>
<evidence type="ECO:0000259" key="4">
    <source>
        <dbReference type="Pfam" id="PF12955"/>
    </source>
</evidence>
<feature type="signal peptide" evidence="3">
    <location>
        <begin position="1"/>
        <end position="19"/>
    </location>
</feature>
<feature type="compositionally biased region" description="Pro residues" evidence="1">
    <location>
        <begin position="221"/>
        <end position="231"/>
    </location>
</feature>
<dbReference type="STRING" id="703135.A0A2A9NN38"/>
<organism evidence="5 6">
    <name type="scientific">Amanita thiersii Skay4041</name>
    <dbReference type="NCBI Taxonomy" id="703135"/>
    <lineage>
        <taxon>Eukaryota</taxon>
        <taxon>Fungi</taxon>
        <taxon>Dikarya</taxon>
        <taxon>Basidiomycota</taxon>
        <taxon>Agaricomycotina</taxon>
        <taxon>Agaricomycetes</taxon>
        <taxon>Agaricomycetidae</taxon>
        <taxon>Agaricales</taxon>
        <taxon>Pluteineae</taxon>
        <taxon>Amanitaceae</taxon>
        <taxon>Amanita</taxon>
    </lineage>
</organism>
<reference evidence="5 6" key="1">
    <citation type="submission" date="2014-02" db="EMBL/GenBank/DDBJ databases">
        <title>Transposable element dynamics among asymbiotic and ectomycorrhizal Amanita fungi.</title>
        <authorList>
            <consortium name="DOE Joint Genome Institute"/>
            <person name="Hess J."/>
            <person name="Skrede I."/>
            <person name="Wolfe B."/>
            <person name="LaButti K."/>
            <person name="Ohm R.A."/>
            <person name="Grigoriev I.V."/>
            <person name="Pringle A."/>
        </authorList>
    </citation>
    <scope>NUCLEOTIDE SEQUENCE [LARGE SCALE GENOMIC DNA]</scope>
    <source>
        <strain evidence="5 6">SKay4041</strain>
    </source>
</reference>
<proteinExistence type="predicted"/>
<evidence type="ECO:0000256" key="3">
    <source>
        <dbReference type="SAM" id="SignalP"/>
    </source>
</evidence>